<evidence type="ECO:0000259" key="7">
    <source>
        <dbReference type="PROSITE" id="PS50089"/>
    </source>
</evidence>
<name>A0A8B9T619_ANAPL</name>
<keyword evidence="2" id="KW-0479">Metal-binding</keyword>
<evidence type="ECO:0000256" key="4">
    <source>
        <dbReference type="ARBA" id="ARBA00022833"/>
    </source>
</evidence>
<dbReference type="Gene3D" id="3.30.160.60">
    <property type="entry name" value="Classic Zinc Finger"/>
    <property type="match status" value="1"/>
</dbReference>
<dbReference type="InterPro" id="IPR013083">
    <property type="entry name" value="Znf_RING/FYVE/PHD"/>
</dbReference>
<keyword evidence="1" id="KW-0399">Innate immunity</keyword>
<reference evidence="9" key="1">
    <citation type="submission" date="2019-08" db="EMBL/GenBank/DDBJ databases">
        <title>Three high-quality genomes provides insights into domestication of ducks.</title>
        <authorList>
            <person name="Hou Z.C."/>
            <person name="Zhu F."/>
            <person name="Yin Z.T."/>
            <person name="Zhang F."/>
        </authorList>
    </citation>
    <scope>NUCLEOTIDE SEQUENCE [LARGE SCALE GENOMIC DNA]</scope>
</reference>
<dbReference type="InterPro" id="IPR043136">
    <property type="entry name" value="B30.2/SPRY_sf"/>
</dbReference>
<reference evidence="9" key="3">
    <citation type="submission" date="2025-09" db="UniProtKB">
        <authorList>
            <consortium name="Ensembl"/>
        </authorList>
    </citation>
    <scope>IDENTIFICATION</scope>
</reference>
<dbReference type="GO" id="GO:0008270">
    <property type="term" value="F:zinc ion binding"/>
    <property type="evidence" value="ECO:0007669"/>
    <property type="project" value="UniProtKB-KW"/>
</dbReference>
<dbReference type="PROSITE" id="PS50089">
    <property type="entry name" value="ZF_RING_2"/>
    <property type="match status" value="1"/>
</dbReference>
<dbReference type="GO" id="GO:0045087">
    <property type="term" value="P:innate immune response"/>
    <property type="evidence" value="ECO:0007669"/>
    <property type="project" value="UniProtKB-KW"/>
</dbReference>
<accession>A0A8B9T619</accession>
<dbReference type="InterPro" id="IPR027370">
    <property type="entry name" value="Znf-RING_euk"/>
</dbReference>
<dbReference type="InterPro" id="IPR017907">
    <property type="entry name" value="Znf_RING_CS"/>
</dbReference>
<dbReference type="InterPro" id="IPR051051">
    <property type="entry name" value="E3_ubiq-ligase_TRIM/RNF"/>
</dbReference>
<dbReference type="InterPro" id="IPR003877">
    <property type="entry name" value="SPRY_dom"/>
</dbReference>
<sequence length="470" mass="52057">MRWKALEEKLVCSICLELFKVPITLPCGHNFCKCCISDHQGKQEQAAAGAKQGFSCPECRQSCAPQLELKKNVTLSKVLELVRASTTGVKPLELYCEDEQRCICCVCTVQQCQRHRRALLEDVHSRKQVGNWGRWEAEQGWAQIGDPEQIRPPGEKPAGFPVPDGGQGRAELSAALRRVEENSNTLKGHLDTLRQHQEQARDLLVSTTDHRTFLEVPSRSLPRNAGCRLFWGHPVGRRAVSAGRFGSCCSSPGWCSALHSLNRSSWSKPGAIKVGPSISAPRVPFLSPDHRNLTFDPDTANKYLELSKGQRRARHGTGAAGGWQERGSPFEPWQVLCGHLQPLRHPGGHVPQASPGGQPPGHKFSIGLDGGSWGLQVREDGYLAWHKGQEEKIQERLYTQLGVRLDYGRGLLSFYGLGEETRLIHCFHAVFTEPLYPVFWLCEGRAVTLGRRDQPQPAPQAPSSGQDGVQ</sequence>
<dbReference type="PRINTS" id="PR01407">
    <property type="entry name" value="BUTYPHLNCDUF"/>
</dbReference>
<dbReference type="Proteomes" id="UP000694400">
    <property type="component" value="Chromosome 18"/>
</dbReference>
<dbReference type="PROSITE" id="PS50188">
    <property type="entry name" value="B302_SPRY"/>
    <property type="match status" value="1"/>
</dbReference>
<dbReference type="AlphaFoldDB" id="A0A8B9T619"/>
<dbReference type="InterPro" id="IPR001870">
    <property type="entry name" value="B30.2/SPRY"/>
</dbReference>
<dbReference type="InterPro" id="IPR013320">
    <property type="entry name" value="ConA-like_dom_sf"/>
</dbReference>
<evidence type="ECO:0000256" key="3">
    <source>
        <dbReference type="ARBA" id="ARBA00022771"/>
    </source>
</evidence>
<dbReference type="SUPFAM" id="SSF57845">
    <property type="entry name" value="B-box zinc-binding domain"/>
    <property type="match status" value="1"/>
</dbReference>
<keyword evidence="4" id="KW-0862">Zinc</keyword>
<evidence type="ECO:0000256" key="2">
    <source>
        <dbReference type="ARBA" id="ARBA00022723"/>
    </source>
</evidence>
<dbReference type="Ensembl" id="ENSAPLT00020017171.1">
    <property type="protein sequence ID" value="ENSAPLP00020015908.1"/>
    <property type="gene ID" value="ENSAPLG00020011502.1"/>
</dbReference>
<feature type="domain" description="RING-type" evidence="7">
    <location>
        <begin position="12"/>
        <end position="60"/>
    </location>
</feature>
<proteinExistence type="predicted"/>
<dbReference type="InterPro" id="IPR003879">
    <property type="entry name" value="Butyrophylin_SPRY"/>
</dbReference>
<organism evidence="9 10">
    <name type="scientific">Anas platyrhynchos</name>
    <name type="common">Mallard</name>
    <name type="synonym">Anas boschas</name>
    <dbReference type="NCBI Taxonomy" id="8839"/>
    <lineage>
        <taxon>Eukaryota</taxon>
        <taxon>Metazoa</taxon>
        <taxon>Chordata</taxon>
        <taxon>Craniata</taxon>
        <taxon>Vertebrata</taxon>
        <taxon>Euteleostomi</taxon>
        <taxon>Archelosauria</taxon>
        <taxon>Archosauria</taxon>
        <taxon>Dinosauria</taxon>
        <taxon>Saurischia</taxon>
        <taxon>Theropoda</taxon>
        <taxon>Coelurosauria</taxon>
        <taxon>Aves</taxon>
        <taxon>Neognathae</taxon>
        <taxon>Galloanserae</taxon>
        <taxon>Anseriformes</taxon>
        <taxon>Anatidae</taxon>
        <taxon>Anatinae</taxon>
        <taxon>Anas</taxon>
    </lineage>
</organism>
<dbReference type="Pfam" id="PF13445">
    <property type="entry name" value="zf-RING_UBOX"/>
    <property type="match status" value="1"/>
</dbReference>
<evidence type="ECO:0000256" key="1">
    <source>
        <dbReference type="ARBA" id="ARBA00022588"/>
    </source>
</evidence>
<evidence type="ECO:0000259" key="8">
    <source>
        <dbReference type="PROSITE" id="PS50188"/>
    </source>
</evidence>
<dbReference type="SUPFAM" id="SSF57850">
    <property type="entry name" value="RING/U-box"/>
    <property type="match status" value="1"/>
</dbReference>
<dbReference type="PROSITE" id="PS00518">
    <property type="entry name" value="ZF_RING_1"/>
    <property type="match status" value="1"/>
</dbReference>
<evidence type="ECO:0000256" key="6">
    <source>
        <dbReference type="PROSITE-ProRule" id="PRU00175"/>
    </source>
</evidence>
<dbReference type="InterPro" id="IPR001841">
    <property type="entry name" value="Znf_RING"/>
</dbReference>
<evidence type="ECO:0000256" key="5">
    <source>
        <dbReference type="ARBA" id="ARBA00022859"/>
    </source>
</evidence>
<protein>
    <submittedName>
        <fullName evidence="9">Tripartite motif containing 65</fullName>
    </submittedName>
</protein>
<reference evidence="9" key="2">
    <citation type="submission" date="2025-08" db="UniProtKB">
        <authorList>
            <consortium name="Ensembl"/>
        </authorList>
    </citation>
    <scope>IDENTIFICATION</scope>
</reference>
<dbReference type="Gene3D" id="3.30.40.10">
    <property type="entry name" value="Zinc/RING finger domain, C3HC4 (zinc finger)"/>
    <property type="match status" value="1"/>
</dbReference>
<dbReference type="PANTHER" id="PTHR25465">
    <property type="entry name" value="B-BOX DOMAIN CONTAINING"/>
    <property type="match status" value="1"/>
</dbReference>
<dbReference type="SMART" id="SM00184">
    <property type="entry name" value="RING"/>
    <property type="match status" value="1"/>
</dbReference>
<evidence type="ECO:0000313" key="10">
    <source>
        <dbReference type="Proteomes" id="UP000694400"/>
    </source>
</evidence>
<feature type="domain" description="B30.2/SPRY" evidence="8">
    <location>
        <begin position="252"/>
        <end position="456"/>
    </location>
</feature>
<dbReference type="SUPFAM" id="SSF49899">
    <property type="entry name" value="Concanavalin A-like lectins/glucanases"/>
    <property type="match status" value="1"/>
</dbReference>
<dbReference type="Pfam" id="PF00622">
    <property type="entry name" value="SPRY"/>
    <property type="match status" value="1"/>
</dbReference>
<dbReference type="Gene3D" id="2.60.120.920">
    <property type="match status" value="1"/>
</dbReference>
<dbReference type="PANTHER" id="PTHR25465:SF14">
    <property type="entry name" value="E3 UBIQUITIN-PROTEIN LIGASE TRIM65"/>
    <property type="match status" value="1"/>
</dbReference>
<keyword evidence="3 6" id="KW-0863">Zinc-finger</keyword>
<keyword evidence="5" id="KW-0391">Immunity</keyword>
<evidence type="ECO:0000313" key="9">
    <source>
        <dbReference type="Ensembl" id="ENSAPLP00020015908.1"/>
    </source>
</evidence>